<comment type="caution">
    <text evidence="2">The sequence shown here is derived from an EMBL/GenBank/DDBJ whole genome shotgun (WGS) entry which is preliminary data.</text>
</comment>
<evidence type="ECO:0000256" key="1">
    <source>
        <dbReference type="SAM" id="MobiDB-lite"/>
    </source>
</evidence>
<gene>
    <name evidence="2" type="primary">Acey_s0006.g2774</name>
    <name evidence="2" type="ORF">Y032_0006g2774</name>
</gene>
<evidence type="ECO:0000313" key="2">
    <source>
        <dbReference type="EMBL" id="EYC29075.1"/>
    </source>
</evidence>
<dbReference type="OrthoDB" id="5887802at2759"/>
<reference evidence="3" key="1">
    <citation type="journal article" date="2015" name="Nat. Genet.">
        <title>The genome and transcriptome of the zoonotic hookworm Ancylostoma ceylanicum identify infection-specific gene families.</title>
        <authorList>
            <person name="Schwarz E.M."/>
            <person name="Hu Y."/>
            <person name="Antoshechkin I."/>
            <person name="Miller M.M."/>
            <person name="Sternberg P.W."/>
            <person name="Aroian R.V."/>
        </authorList>
    </citation>
    <scope>NUCLEOTIDE SEQUENCE</scope>
    <source>
        <strain evidence="3">HY135</strain>
    </source>
</reference>
<feature type="compositionally biased region" description="Basic and acidic residues" evidence="1">
    <location>
        <begin position="332"/>
        <end position="342"/>
    </location>
</feature>
<feature type="region of interest" description="Disordered" evidence="1">
    <location>
        <begin position="95"/>
        <end position="129"/>
    </location>
</feature>
<keyword evidence="3" id="KW-1185">Reference proteome</keyword>
<dbReference type="Proteomes" id="UP000024635">
    <property type="component" value="Unassembled WGS sequence"/>
</dbReference>
<feature type="region of interest" description="Disordered" evidence="1">
    <location>
        <begin position="36"/>
        <end position="82"/>
    </location>
</feature>
<accession>A0A016VNW9</accession>
<feature type="compositionally biased region" description="Basic and acidic residues" evidence="1">
    <location>
        <begin position="108"/>
        <end position="123"/>
    </location>
</feature>
<evidence type="ECO:0000313" key="3">
    <source>
        <dbReference type="Proteomes" id="UP000024635"/>
    </source>
</evidence>
<proteinExistence type="predicted"/>
<feature type="region of interest" description="Disordered" evidence="1">
    <location>
        <begin position="301"/>
        <end position="343"/>
    </location>
</feature>
<organism evidence="2 3">
    <name type="scientific">Ancylostoma ceylanicum</name>
    <dbReference type="NCBI Taxonomy" id="53326"/>
    <lineage>
        <taxon>Eukaryota</taxon>
        <taxon>Metazoa</taxon>
        <taxon>Ecdysozoa</taxon>
        <taxon>Nematoda</taxon>
        <taxon>Chromadorea</taxon>
        <taxon>Rhabditida</taxon>
        <taxon>Rhabditina</taxon>
        <taxon>Rhabditomorpha</taxon>
        <taxon>Strongyloidea</taxon>
        <taxon>Ancylostomatidae</taxon>
        <taxon>Ancylostomatinae</taxon>
        <taxon>Ancylostoma</taxon>
    </lineage>
</organism>
<protein>
    <submittedName>
        <fullName evidence="2">Uncharacterized protein</fullName>
    </submittedName>
</protein>
<feature type="compositionally biased region" description="Low complexity" evidence="1">
    <location>
        <begin position="36"/>
        <end position="45"/>
    </location>
</feature>
<dbReference type="AlphaFoldDB" id="A0A016VNW9"/>
<sequence>MEFFERTFRRNRIKTQYLVVFGCLSLITYAALRANRSPSRASPSATDFHSSGEHRRVDVGNMAPPHGRIDENPGGLGDGEFPELKKEYEDNLGHREEHGFSETEGIEEDQKVLEEGKNERDSGNDIASLPAHSREHVQFVEEVPNTINATTDLLENPSSTASLAGILGVTSTHGVKNGEKETAAERQDGELNLNYADGLQEQTTVDDDDVKLNEFQNYPTEESTADTTTVATIIAPSTFNSTSLEDFEKSVEKFVAQTSTESIATGNAQMDHITTVAYNFSMKPEDNGTTLGLDRAEAFRISEKDPMNEGGSSSRNEQPVNENIDTLGGADRTGDEREKFDANDISQFII</sequence>
<feature type="compositionally biased region" description="Polar residues" evidence="1">
    <location>
        <begin position="310"/>
        <end position="324"/>
    </location>
</feature>
<name>A0A016VNW9_9BILA</name>
<dbReference type="EMBL" id="JARK01001342">
    <property type="protein sequence ID" value="EYC29075.1"/>
    <property type="molecule type" value="Genomic_DNA"/>
</dbReference>